<keyword evidence="2" id="KW-1185">Reference proteome</keyword>
<evidence type="ECO:0000313" key="2">
    <source>
        <dbReference type="Proteomes" id="UP000032336"/>
    </source>
</evidence>
<comment type="caution">
    <text evidence="1">The sequence shown here is derived from an EMBL/GenBank/DDBJ whole genome shotgun (WGS) entry which is preliminary data.</text>
</comment>
<proteinExistence type="predicted"/>
<dbReference type="AlphaFoldDB" id="A0A0D8FVX8"/>
<protein>
    <submittedName>
        <fullName evidence="1">Uncharacterized protein</fullName>
    </submittedName>
</protein>
<sequence>MAEQTRSYIALGVVALKLTVMVRGVGDLHRVILGRALDLRCIGRNY</sequence>
<name>A0A0D8FVX8_9ACTN</name>
<dbReference type="EMBL" id="JXUW01000005">
    <property type="protein sequence ID" value="KJE77453.1"/>
    <property type="molecule type" value="Genomic_DNA"/>
</dbReference>
<organism evidence="1 2">
    <name type="scientific">Ferrimicrobium acidiphilum DSM 19497</name>
    <dbReference type="NCBI Taxonomy" id="1121877"/>
    <lineage>
        <taxon>Bacteria</taxon>
        <taxon>Bacillati</taxon>
        <taxon>Actinomycetota</taxon>
        <taxon>Acidimicrobiia</taxon>
        <taxon>Acidimicrobiales</taxon>
        <taxon>Acidimicrobiaceae</taxon>
        <taxon>Ferrimicrobium</taxon>
    </lineage>
</organism>
<reference evidence="1 2" key="1">
    <citation type="submission" date="2015-01" db="EMBL/GenBank/DDBJ databases">
        <title>Draft genome of the acidophilic iron oxidizer Ferrimicrobium acidiphilum strain T23.</title>
        <authorList>
            <person name="Poehlein A."/>
            <person name="Eisen S."/>
            <person name="Schloemann M."/>
            <person name="Johnson B.D."/>
            <person name="Daniel R."/>
            <person name="Muehling M."/>
        </authorList>
    </citation>
    <scope>NUCLEOTIDE SEQUENCE [LARGE SCALE GENOMIC DNA]</scope>
    <source>
        <strain evidence="1 2">T23</strain>
    </source>
</reference>
<dbReference type="Proteomes" id="UP000032336">
    <property type="component" value="Unassembled WGS sequence"/>
</dbReference>
<evidence type="ECO:0000313" key="1">
    <source>
        <dbReference type="EMBL" id="KJE77453.1"/>
    </source>
</evidence>
<gene>
    <name evidence="1" type="ORF">FEAC_08870</name>
</gene>
<accession>A0A0D8FVX8</accession>